<dbReference type="FunCoup" id="A0A7N2L7E9">
    <property type="interactions" value="47"/>
</dbReference>
<evidence type="ECO:0000313" key="3">
    <source>
        <dbReference type="EnsemblPlants" id="QL03p050225:mrna"/>
    </source>
</evidence>
<proteinExistence type="predicted"/>
<reference evidence="3 4" key="1">
    <citation type="journal article" date="2016" name="G3 (Bethesda)">
        <title>First Draft Assembly and Annotation of the Genome of a California Endemic Oak Quercus lobata Nee (Fagaceae).</title>
        <authorList>
            <person name="Sork V.L."/>
            <person name="Fitz-Gibbon S.T."/>
            <person name="Puiu D."/>
            <person name="Crepeau M."/>
            <person name="Gugger P.F."/>
            <person name="Sherman R."/>
            <person name="Stevens K."/>
            <person name="Langley C.H."/>
            <person name="Pellegrini M."/>
            <person name="Salzberg S.L."/>
        </authorList>
    </citation>
    <scope>NUCLEOTIDE SEQUENCE [LARGE SCALE GENOMIC DNA]</scope>
    <source>
        <strain evidence="3 4">cv. SW786</strain>
    </source>
</reference>
<feature type="domain" description="DUF7788" evidence="2">
    <location>
        <begin position="416"/>
        <end position="595"/>
    </location>
</feature>
<dbReference type="AlphaFoldDB" id="A0A7N2L7E9"/>
<evidence type="ECO:0000259" key="1">
    <source>
        <dbReference type="Pfam" id="PF11443"/>
    </source>
</evidence>
<dbReference type="OMA" id="HGVSHGY"/>
<dbReference type="InParanoid" id="A0A7N2L7E9"/>
<dbReference type="InterPro" id="IPR011205">
    <property type="entry name" value="UCP015417_vWA"/>
</dbReference>
<dbReference type="InterPro" id="IPR036465">
    <property type="entry name" value="vWFA_dom_sf"/>
</dbReference>
<dbReference type="Gramene" id="QL03p050225:mrna">
    <property type="protein sequence ID" value="QL03p050225:mrna"/>
    <property type="gene ID" value="QL03p050225"/>
</dbReference>
<evidence type="ECO:0008006" key="5">
    <source>
        <dbReference type="Google" id="ProtNLM"/>
    </source>
</evidence>
<dbReference type="InterPro" id="IPR058580">
    <property type="entry name" value="DUF2828"/>
</dbReference>
<dbReference type="InterPro" id="IPR056690">
    <property type="entry name" value="DUF7788"/>
</dbReference>
<dbReference type="Pfam" id="PF11443">
    <property type="entry name" value="DUF2828"/>
    <property type="match status" value="1"/>
</dbReference>
<evidence type="ECO:0000259" key="2">
    <source>
        <dbReference type="Pfam" id="PF25043"/>
    </source>
</evidence>
<dbReference type="SUPFAM" id="SSF53300">
    <property type="entry name" value="vWA-like"/>
    <property type="match status" value="1"/>
</dbReference>
<dbReference type="EnsemblPlants" id="QL03p050225:mrna">
    <property type="protein sequence ID" value="QL03p050225:mrna"/>
    <property type="gene ID" value="QL03p050225"/>
</dbReference>
<name>A0A7N2L7E9_QUELO</name>
<keyword evidence="4" id="KW-1185">Reference proteome</keyword>
<reference evidence="3" key="2">
    <citation type="submission" date="2021-01" db="UniProtKB">
        <authorList>
            <consortium name="EnsemblPlants"/>
        </authorList>
    </citation>
    <scope>IDENTIFICATION</scope>
</reference>
<dbReference type="Proteomes" id="UP000594261">
    <property type="component" value="Chromosome 3"/>
</dbReference>
<feature type="domain" description="DUF2828" evidence="1">
    <location>
        <begin position="50"/>
        <end position="340"/>
    </location>
</feature>
<dbReference type="Gene3D" id="3.40.50.410">
    <property type="entry name" value="von Willebrand factor, type A domain"/>
    <property type="match status" value="1"/>
</dbReference>
<dbReference type="PIRSF" id="PIRSF015417">
    <property type="entry name" value="T31B5_30_vWA"/>
    <property type="match status" value="1"/>
</dbReference>
<dbReference type="Pfam" id="PF25043">
    <property type="entry name" value="DUF7788"/>
    <property type="match status" value="1"/>
</dbReference>
<organism evidence="3 4">
    <name type="scientific">Quercus lobata</name>
    <name type="common">Valley oak</name>
    <dbReference type="NCBI Taxonomy" id="97700"/>
    <lineage>
        <taxon>Eukaryota</taxon>
        <taxon>Viridiplantae</taxon>
        <taxon>Streptophyta</taxon>
        <taxon>Embryophyta</taxon>
        <taxon>Tracheophyta</taxon>
        <taxon>Spermatophyta</taxon>
        <taxon>Magnoliopsida</taxon>
        <taxon>eudicotyledons</taxon>
        <taxon>Gunneridae</taxon>
        <taxon>Pentapetalae</taxon>
        <taxon>rosids</taxon>
        <taxon>fabids</taxon>
        <taxon>Fagales</taxon>
        <taxon>Fagaceae</taxon>
        <taxon>Quercus</taxon>
    </lineage>
</organism>
<dbReference type="PANTHER" id="PTHR31373:SF17">
    <property type="entry name" value="OS06G0652100 PROTEIN"/>
    <property type="match status" value="1"/>
</dbReference>
<accession>A0A7N2L7E9</accession>
<protein>
    <recommendedName>
        <fullName evidence="5">Plant/T31B5-30 protein</fullName>
    </recommendedName>
</protein>
<dbReference type="PANTHER" id="PTHR31373">
    <property type="entry name" value="OS06G0652100 PROTEIN"/>
    <property type="match status" value="1"/>
</dbReference>
<sequence>MAFLGPPELYKDTKNQSQSQSEPIVNDPFMDLMINNFNNTVTFKPQMGYTENYSPTFLTSGNPCLDFFFHVVPDTPPVSLTQRLQLAWAHNPLTTLKLICNLRGVRGTGKTDKEGFYTAAFWLHKHHPKTLACNIGSLADFGYIKDLPEILYRLLEGSEVRKNQKAEWKQRKGKKTGGVVSRGLSLRRGSSKTISRSKKYSRNIKTLAREIKVLNDMERARFAKMKASEERKSKHVAMAKKVLERYKHDPDFRFLYDRVSEFFAKSLKADVEFLNAGENRKISLAAKWCPSIDSSFDRSTLLCESIARRVFPRESYVEYQGVEEARYAYRVRDRLRKQVVASVAMKFYKEKFLKHDKDRFEGYLEDVKAGKSTIAAGALLPHEIIKSLNDNDGRQVAELQWKRMVDDLLKKGKLKNCLAICDVSGSMRGEPMEVSVALGVLVSELSEEPWKGKLITFSKKPKLYLIQGNDLVSKTRFVRRMEWGMNTDFQKVFDLILEVAVNGNLKEDQMIKRVFVFSDMEFDQASANRWETDYEAIQRKFREKGYGSAIPEIEFWNLRDSRATPVPGTQKGVALASGYSKNLMKLFLDNDGAINPVAIMEAAISGEEYQKLAVLD</sequence>
<dbReference type="EMBL" id="LRBV02000003">
    <property type="status" value="NOT_ANNOTATED_CDS"/>
    <property type="molecule type" value="Genomic_DNA"/>
</dbReference>
<evidence type="ECO:0000313" key="4">
    <source>
        <dbReference type="Proteomes" id="UP000594261"/>
    </source>
</evidence>